<dbReference type="EMBL" id="BSNC01000005">
    <property type="protein sequence ID" value="GLP96805.1"/>
    <property type="molecule type" value="Genomic_DNA"/>
</dbReference>
<keyword evidence="1" id="KW-1133">Transmembrane helix</keyword>
<feature type="transmembrane region" description="Helical" evidence="1">
    <location>
        <begin position="94"/>
        <end position="114"/>
    </location>
</feature>
<evidence type="ECO:0000313" key="4">
    <source>
        <dbReference type="Proteomes" id="UP001161422"/>
    </source>
</evidence>
<accession>A0AA37W0Z6</accession>
<evidence type="ECO:0000256" key="1">
    <source>
        <dbReference type="SAM" id="Phobius"/>
    </source>
</evidence>
<comment type="caution">
    <text evidence="3">The sequence shown here is derived from an EMBL/GenBank/DDBJ whole genome shotgun (WGS) entry which is preliminary data.</text>
</comment>
<sequence length="123" mass="14147">MLLIYNPRLYQLALSFAFLGISFLVFSRPNYPTMGIEHVDKIGHLGAFWLLSWLTYASFKWRWVVLTGVMALYAVMIEVIQAQLPYRSAEVGDFVADMSGVALFYLTLWGYRTLKRNGLIDRA</sequence>
<gene>
    <name evidence="3" type="ORF">GCM10007895_21110</name>
</gene>
<proteinExistence type="predicted"/>
<reference evidence="3" key="2">
    <citation type="submission" date="2023-01" db="EMBL/GenBank/DDBJ databases">
        <title>Draft genome sequence of Paraferrimonas sedimenticola strain NBRC 101628.</title>
        <authorList>
            <person name="Sun Q."/>
            <person name="Mori K."/>
        </authorList>
    </citation>
    <scope>NUCLEOTIDE SEQUENCE</scope>
    <source>
        <strain evidence="3">NBRC 101628</strain>
    </source>
</reference>
<evidence type="ECO:0000259" key="2">
    <source>
        <dbReference type="Pfam" id="PF04892"/>
    </source>
</evidence>
<organism evidence="3 4">
    <name type="scientific">Paraferrimonas sedimenticola</name>
    <dbReference type="NCBI Taxonomy" id="375674"/>
    <lineage>
        <taxon>Bacteria</taxon>
        <taxon>Pseudomonadati</taxon>
        <taxon>Pseudomonadota</taxon>
        <taxon>Gammaproteobacteria</taxon>
        <taxon>Alteromonadales</taxon>
        <taxon>Ferrimonadaceae</taxon>
        <taxon>Paraferrimonas</taxon>
    </lineage>
</organism>
<evidence type="ECO:0000313" key="3">
    <source>
        <dbReference type="EMBL" id="GLP96805.1"/>
    </source>
</evidence>
<dbReference type="PANTHER" id="PTHR28008:SF1">
    <property type="entry name" value="DOMAIN PROTEIN, PUTATIVE (AFU_ORTHOLOGUE AFUA_3G10980)-RELATED"/>
    <property type="match status" value="1"/>
</dbReference>
<dbReference type="Proteomes" id="UP001161422">
    <property type="component" value="Unassembled WGS sequence"/>
</dbReference>
<protein>
    <submittedName>
        <fullName evidence="3">Teicoplanin resistance protein VanZ</fullName>
    </submittedName>
</protein>
<keyword evidence="1" id="KW-0812">Transmembrane</keyword>
<dbReference type="PANTHER" id="PTHR28008">
    <property type="entry name" value="DOMAIN PROTEIN, PUTATIVE (AFU_ORTHOLOGUE AFUA_3G10980)-RELATED"/>
    <property type="match status" value="1"/>
</dbReference>
<feature type="transmembrane region" description="Helical" evidence="1">
    <location>
        <begin position="9"/>
        <end position="26"/>
    </location>
</feature>
<feature type="domain" description="VanZ-like" evidence="2">
    <location>
        <begin position="30"/>
        <end position="108"/>
    </location>
</feature>
<dbReference type="AlphaFoldDB" id="A0AA37W0Z6"/>
<keyword evidence="1" id="KW-0472">Membrane</keyword>
<dbReference type="NCBIfam" id="NF037970">
    <property type="entry name" value="vanZ_1"/>
    <property type="match status" value="1"/>
</dbReference>
<keyword evidence="4" id="KW-1185">Reference proteome</keyword>
<dbReference type="InterPro" id="IPR006976">
    <property type="entry name" value="VanZ-like"/>
</dbReference>
<name>A0AA37W0Z6_9GAMM</name>
<feature type="transmembrane region" description="Helical" evidence="1">
    <location>
        <begin position="63"/>
        <end position="82"/>
    </location>
</feature>
<dbReference type="Pfam" id="PF04892">
    <property type="entry name" value="VanZ"/>
    <property type="match status" value="1"/>
</dbReference>
<reference evidence="3" key="1">
    <citation type="journal article" date="2014" name="Int. J. Syst. Evol. Microbiol.">
        <title>Complete genome sequence of Corynebacterium casei LMG S-19264T (=DSM 44701T), isolated from a smear-ripened cheese.</title>
        <authorList>
            <consortium name="US DOE Joint Genome Institute (JGI-PGF)"/>
            <person name="Walter F."/>
            <person name="Albersmeier A."/>
            <person name="Kalinowski J."/>
            <person name="Ruckert C."/>
        </authorList>
    </citation>
    <scope>NUCLEOTIDE SEQUENCE</scope>
    <source>
        <strain evidence="3">NBRC 101628</strain>
    </source>
</reference>